<keyword evidence="9 11" id="KW-0694">RNA-binding</keyword>
<comment type="function">
    <text evidence="10 11">Digests double-stranded RNA. Involved in the processing of primary rRNA transcript to yield the immediate precursors to the large and small rRNAs (23S and 16S). Processes some mRNAs, and tRNAs when they are encoded in the rRNA operon. Processes pre-crRNA and tracrRNA of type II CRISPR loci if present in the organism.</text>
</comment>
<keyword evidence="11" id="KW-0698">rRNA processing</keyword>
<gene>
    <name evidence="11" type="primary">rnc</name>
    <name evidence="14" type="ORF">BXY75_0517</name>
</gene>
<dbReference type="SUPFAM" id="SSF54768">
    <property type="entry name" value="dsRNA-binding domain-like"/>
    <property type="match status" value="1"/>
</dbReference>
<organism evidence="14 15">
    <name type="scientific">Ulvibacter antarcticus</name>
    <dbReference type="NCBI Taxonomy" id="442714"/>
    <lineage>
        <taxon>Bacteria</taxon>
        <taxon>Pseudomonadati</taxon>
        <taxon>Bacteroidota</taxon>
        <taxon>Flavobacteriia</taxon>
        <taxon>Flavobacteriales</taxon>
        <taxon>Flavobacteriaceae</taxon>
        <taxon>Ulvibacter</taxon>
    </lineage>
</organism>
<name>A0A3L9Z6R5_9FLAO</name>
<sequence>MASIRNIFNSRTEKDENFFLEVKRIIGFKPKDISIYEKAFTHRSTNEKNTKGQPQNYERMEFLGDAMLSSVIAAHLFKKVPGGNEGYLTKMRSKVVSREHLNELGRDLKLIRYVRTTIPIEQFGGNIHGNVFESLVGAIYLDRGYKYCEKFIGKRVIKPYVDIQKLEGKVISYKSLFIEWCQKHKKNFKFSVYEDTGNDALKHFAVKLQLENKVVGKARATSKKKAEESAAKRAYYKLQTRIDGESD</sequence>
<comment type="subcellular location">
    <subcellularLocation>
        <location evidence="11">Cytoplasm</location>
    </subcellularLocation>
</comment>
<dbReference type="InterPro" id="IPR014720">
    <property type="entry name" value="dsRBD_dom"/>
</dbReference>
<keyword evidence="11" id="KW-0699">rRNA-binding</keyword>
<evidence type="ECO:0000313" key="14">
    <source>
        <dbReference type="EMBL" id="RMA66098.1"/>
    </source>
</evidence>
<dbReference type="OrthoDB" id="9805026at2"/>
<dbReference type="Proteomes" id="UP000271339">
    <property type="component" value="Unassembled WGS sequence"/>
</dbReference>
<keyword evidence="15" id="KW-1185">Reference proteome</keyword>
<dbReference type="GO" id="GO:0004525">
    <property type="term" value="F:ribonuclease III activity"/>
    <property type="evidence" value="ECO:0007669"/>
    <property type="project" value="UniProtKB-UniRule"/>
</dbReference>
<comment type="catalytic activity">
    <reaction evidence="1 11">
        <text>Endonucleolytic cleavage to 5'-phosphomonoester.</text>
        <dbReference type="EC" id="3.1.26.3"/>
    </reaction>
</comment>
<evidence type="ECO:0000256" key="7">
    <source>
        <dbReference type="ARBA" id="ARBA00022801"/>
    </source>
</evidence>
<evidence type="ECO:0000256" key="9">
    <source>
        <dbReference type="ARBA" id="ARBA00022884"/>
    </source>
</evidence>
<feature type="domain" description="RNase III" evidence="13">
    <location>
        <begin position="19"/>
        <end position="144"/>
    </location>
</feature>
<comment type="cofactor">
    <cofactor evidence="11">
        <name>Mg(2+)</name>
        <dbReference type="ChEBI" id="CHEBI:18420"/>
    </cofactor>
</comment>
<dbReference type="PANTHER" id="PTHR14950:SF37">
    <property type="entry name" value="ENDORIBONUCLEASE DICER"/>
    <property type="match status" value="1"/>
</dbReference>
<dbReference type="Gene3D" id="3.30.160.20">
    <property type="match status" value="1"/>
</dbReference>
<keyword evidence="3 11" id="KW-0507">mRNA processing</keyword>
<dbReference type="GO" id="GO:0019843">
    <property type="term" value="F:rRNA binding"/>
    <property type="evidence" value="ECO:0007669"/>
    <property type="project" value="UniProtKB-KW"/>
</dbReference>
<dbReference type="Pfam" id="PF00035">
    <property type="entry name" value="dsrm"/>
    <property type="match status" value="1"/>
</dbReference>
<evidence type="ECO:0000256" key="8">
    <source>
        <dbReference type="ARBA" id="ARBA00022842"/>
    </source>
</evidence>
<feature type="active site" evidence="11">
    <location>
        <position position="133"/>
    </location>
</feature>
<protein>
    <recommendedName>
        <fullName evidence="11">Ribonuclease 3</fullName>
        <ecNumber evidence="11">3.1.26.3</ecNumber>
    </recommendedName>
    <alternativeName>
        <fullName evidence="11">Ribonuclease III</fullName>
        <shortName evidence="11">RNase III</shortName>
    </alternativeName>
</protein>
<keyword evidence="7 11" id="KW-0378">Hydrolase</keyword>
<keyword evidence="11" id="KW-0819">tRNA processing</keyword>
<feature type="binding site" evidence="11">
    <location>
        <position position="61"/>
    </location>
    <ligand>
        <name>Mg(2+)</name>
        <dbReference type="ChEBI" id="CHEBI:18420"/>
    </ligand>
</feature>
<feature type="binding site" evidence="11">
    <location>
        <position position="130"/>
    </location>
    <ligand>
        <name>Mg(2+)</name>
        <dbReference type="ChEBI" id="CHEBI:18420"/>
    </ligand>
</feature>
<keyword evidence="11" id="KW-0963">Cytoplasm</keyword>
<evidence type="ECO:0000256" key="3">
    <source>
        <dbReference type="ARBA" id="ARBA00022664"/>
    </source>
</evidence>
<reference evidence="14 15" key="1">
    <citation type="submission" date="2018-10" db="EMBL/GenBank/DDBJ databases">
        <title>Genomic Encyclopedia of Archaeal and Bacterial Type Strains, Phase II (KMG-II): from individual species to whole genera.</title>
        <authorList>
            <person name="Goeker M."/>
        </authorList>
    </citation>
    <scope>NUCLEOTIDE SEQUENCE [LARGE SCALE GENOMIC DNA]</scope>
    <source>
        <strain evidence="14 15">DSM 23424</strain>
    </source>
</reference>
<dbReference type="GO" id="GO:0006364">
    <property type="term" value="P:rRNA processing"/>
    <property type="evidence" value="ECO:0007669"/>
    <property type="project" value="UniProtKB-UniRule"/>
</dbReference>
<dbReference type="PROSITE" id="PS50142">
    <property type="entry name" value="RNASE_3_2"/>
    <property type="match status" value="1"/>
</dbReference>
<dbReference type="CDD" id="cd00593">
    <property type="entry name" value="RIBOc"/>
    <property type="match status" value="1"/>
</dbReference>
<evidence type="ECO:0000256" key="4">
    <source>
        <dbReference type="ARBA" id="ARBA00022722"/>
    </source>
</evidence>
<evidence type="ECO:0000256" key="10">
    <source>
        <dbReference type="ARBA" id="ARBA00049596"/>
    </source>
</evidence>
<dbReference type="GO" id="GO:0006397">
    <property type="term" value="P:mRNA processing"/>
    <property type="evidence" value="ECO:0007669"/>
    <property type="project" value="UniProtKB-UniRule"/>
</dbReference>
<dbReference type="GO" id="GO:0005737">
    <property type="term" value="C:cytoplasm"/>
    <property type="evidence" value="ECO:0007669"/>
    <property type="project" value="UniProtKB-SubCell"/>
</dbReference>
<evidence type="ECO:0000259" key="13">
    <source>
        <dbReference type="PROSITE" id="PS50142"/>
    </source>
</evidence>
<feature type="domain" description="DRBM" evidence="12">
    <location>
        <begin position="172"/>
        <end position="240"/>
    </location>
</feature>
<dbReference type="Pfam" id="PF14622">
    <property type="entry name" value="Ribonucleas_3_3"/>
    <property type="match status" value="1"/>
</dbReference>
<dbReference type="PROSITE" id="PS00517">
    <property type="entry name" value="RNASE_3_1"/>
    <property type="match status" value="1"/>
</dbReference>
<evidence type="ECO:0000256" key="2">
    <source>
        <dbReference type="ARBA" id="ARBA00010183"/>
    </source>
</evidence>
<dbReference type="HAMAP" id="MF_00104">
    <property type="entry name" value="RNase_III"/>
    <property type="match status" value="1"/>
</dbReference>
<keyword evidence="6 11" id="KW-0255">Endonuclease</keyword>
<dbReference type="CDD" id="cd10845">
    <property type="entry name" value="DSRM_RNAse_III_family"/>
    <property type="match status" value="1"/>
</dbReference>
<dbReference type="InterPro" id="IPR000999">
    <property type="entry name" value="RNase_III_dom"/>
</dbReference>
<evidence type="ECO:0000259" key="12">
    <source>
        <dbReference type="PROSITE" id="PS50137"/>
    </source>
</evidence>
<evidence type="ECO:0000256" key="5">
    <source>
        <dbReference type="ARBA" id="ARBA00022723"/>
    </source>
</evidence>
<dbReference type="InterPro" id="IPR011907">
    <property type="entry name" value="RNase_III"/>
</dbReference>
<feature type="binding site" evidence="11">
    <location>
        <position position="133"/>
    </location>
    <ligand>
        <name>Mg(2+)</name>
        <dbReference type="ChEBI" id="CHEBI:18420"/>
    </ligand>
</feature>
<keyword evidence="5 11" id="KW-0479">Metal-binding</keyword>
<evidence type="ECO:0000256" key="1">
    <source>
        <dbReference type="ARBA" id="ARBA00000109"/>
    </source>
</evidence>
<dbReference type="AlphaFoldDB" id="A0A3L9Z6R5"/>
<dbReference type="GO" id="GO:0008033">
    <property type="term" value="P:tRNA processing"/>
    <property type="evidence" value="ECO:0007669"/>
    <property type="project" value="UniProtKB-KW"/>
</dbReference>
<dbReference type="EMBL" id="REFC01000011">
    <property type="protein sequence ID" value="RMA66098.1"/>
    <property type="molecule type" value="Genomic_DNA"/>
</dbReference>
<dbReference type="SMART" id="SM00358">
    <property type="entry name" value="DSRM"/>
    <property type="match status" value="1"/>
</dbReference>
<dbReference type="GO" id="GO:0046872">
    <property type="term" value="F:metal ion binding"/>
    <property type="evidence" value="ECO:0007669"/>
    <property type="project" value="UniProtKB-KW"/>
</dbReference>
<keyword evidence="4 11" id="KW-0540">Nuclease</keyword>
<dbReference type="PROSITE" id="PS50137">
    <property type="entry name" value="DS_RBD"/>
    <property type="match status" value="1"/>
</dbReference>
<evidence type="ECO:0000313" key="15">
    <source>
        <dbReference type="Proteomes" id="UP000271339"/>
    </source>
</evidence>
<comment type="similarity">
    <text evidence="2">Belongs to the ribonuclease III family.</text>
</comment>
<dbReference type="Gene3D" id="1.10.1520.10">
    <property type="entry name" value="Ribonuclease III domain"/>
    <property type="match status" value="1"/>
</dbReference>
<dbReference type="NCBIfam" id="TIGR02191">
    <property type="entry name" value="RNaseIII"/>
    <property type="match status" value="1"/>
</dbReference>
<dbReference type="EC" id="3.1.26.3" evidence="11"/>
<dbReference type="RefSeq" id="WP_121906112.1">
    <property type="nucleotide sequence ID" value="NZ_REFC01000011.1"/>
</dbReference>
<evidence type="ECO:0000256" key="6">
    <source>
        <dbReference type="ARBA" id="ARBA00022759"/>
    </source>
</evidence>
<keyword evidence="8 11" id="KW-0460">Magnesium</keyword>
<dbReference type="InterPro" id="IPR036389">
    <property type="entry name" value="RNase_III_sf"/>
</dbReference>
<evidence type="ECO:0000256" key="11">
    <source>
        <dbReference type="HAMAP-Rule" id="MF_00104"/>
    </source>
</evidence>
<accession>A0A3L9Z6R5</accession>
<proteinExistence type="inferred from homology"/>
<comment type="caution">
    <text evidence="14">The sequence shown here is derived from an EMBL/GenBank/DDBJ whole genome shotgun (WGS) entry which is preliminary data.</text>
</comment>
<feature type="active site" evidence="11">
    <location>
        <position position="65"/>
    </location>
</feature>
<comment type="subunit">
    <text evidence="11">Homodimer.</text>
</comment>
<dbReference type="PANTHER" id="PTHR14950">
    <property type="entry name" value="DICER-RELATED"/>
    <property type="match status" value="1"/>
</dbReference>
<dbReference type="SUPFAM" id="SSF69065">
    <property type="entry name" value="RNase III domain-like"/>
    <property type="match status" value="1"/>
</dbReference>
<dbReference type="SMART" id="SM00535">
    <property type="entry name" value="RIBOc"/>
    <property type="match status" value="1"/>
</dbReference>